<evidence type="ECO:0000313" key="2">
    <source>
        <dbReference type="Proteomes" id="UP001207654"/>
    </source>
</evidence>
<comment type="caution">
    <text evidence="1">The sequence shown here is derived from an EMBL/GenBank/DDBJ whole genome shotgun (WGS) entry which is preliminary data.</text>
</comment>
<accession>A0ABT4A3U5</accession>
<name>A0ABT4A3U5_9BACT</name>
<sequence>MGMWGGGRLARWVCGLGGICGALLLACGPVTQDVGNGPEGESRSALASWSGGVSSEFPVNQAVVRTLETLAQDRPPSGPSVAFDGEQYLVVWADARRAVPNLFGARVRKDGTLLDPAGFIVAEPLPGSSELVQGSTPAVAFDGTRFIVLWQGREDSRGLFATRVTRDGRSLDPEGIPLPPILSGVGVTPDIACDGRGTCLVVRKEFSEEDEPPPGEDQVLGGVLLRDGAVVGDAFRIGSRDSLPRSQAVAWSGREFLVVWQDLLPGDGEDDIFGARVTREGTVLDPEGFPISTAPGAQQNPDVAWTGSRFLVVWEDTRADEGDIFGARVTREGTVVDPDGFPVSAAPAGQSQPRVASGGGTTLVVWTDLRTGRPRVRGARVEGDDVRDPSGFAVSKAFFTQDTPAVAFGGGRFLVAFAAAQDASRPDAKTVLAVRVDDDGDVLDSPALRVLRGAPAQRMPAAAFGGGNYLVAWQDFREDEGPHIRVARVRPDGTVLDKSGLRLPSAPGASGPAVASDGRDFLVVWQEPGAVEGELVIRAARVSGSGTLRDDTALELGTTTGLETRVAVAFGGGRYLAVWSGGAPGAPPFSDLHVFGARVARDGTVLDPGGFLISPSERGDQVHPAVAFVGGRFLVVYRDRLLTFPFVINRILGTRVTPEGTVVDPEGFVVVDRPGFEFDPAIASSGTQALVVWADLRDTSSFDLDIRGTRVTADATVLDPEGFPISAGPQNETTPTATFDGTRYRVAWEDDRDMPRIHGFSRPDIFGARVGTDGTVLDPGGMAIAADPLNEELTPALASDGRGGAAVFYSRFTRGRQLNNFRVQGRLLGDVATRGVSTGLPSAGSRP</sequence>
<keyword evidence="2" id="KW-1185">Reference proteome</keyword>
<dbReference type="EMBL" id="JAPNKA010000001">
    <property type="protein sequence ID" value="MCY1076318.1"/>
    <property type="molecule type" value="Genomic_DNA"/>
</dbReference>
<gene>
    <name evidence="1" type="ORF">OV287_17715</name>
</gene>
<proteinExistence type="predicted"/>
<protein>
    <recommendedName>
        <fullName evidence="3">Lipoprotein</fullName>
    </recommendedName>
</protein>
<organism evidence="1 2">
    <name type="scientific">Archangium lansingense</name>
    <dbReference type="NCBI Taxonomy" id="2995310"/>
    <lineage>
        <taxon>Bacteria</taxon>
        <taxon>Pseudomonadati</taxon>
        <taxon>Myxococcota</taxon>
        <taxon>Myxococcia</taxon>
        <taxon>Myxococcales</taxon>
        <taxon>Cystobacterineae</taxon>
        <taxon>Archangiaceae</taxon>
        <taxon>Archangium</taxon>
    </lineage>
</organism>
<dbReference type="Proteomes" id="UP001207654">
    <property type="component" value="Unassembled WGS sequence"/>
</dbReference>
<evidence type="ECO:0008006" key="3">
    <source>
        <dbReference type="Google" id="ProtNLM"/>
    </source>
</evidence>
<reference evidence="1 2" key="1">
    <citation type="submission" date="2022-11" db="EMBL/GenBank/DDBJ databases">
        <title>Minimal conservation of predation-associated metabolite biosynthetic gene clusters underscores biosynthetic potential of Myxococcota including descriptions for ten novel species: Archangium lansinium sp. nov., Myxococcus landrumus sp. nov., Nannocystis bai.</title>
        <authorList>
            <person name="Ahearne A."/>
            <person name="Stevens C."/>
            <person name="Phillips K."/>
        </authorList>
    </citation>
    <scope>NUCLEOTIDE SEQUENCE [LARGE SCALE GENOMIC DNA]</scope>
    <source>
        <strain evidence="1 2">MIWBW</strain>
    </source>
</reference>
<evidence type="ECO:0000313" key="1">
    <source>
        <dbReference type="EMBL" id="MCY1076318.1"/>
    </source>
</evidence>
<dbReference type="RefSeq" id="WP_267535213.1">
    <property type="nucleotide sequence ID" value="NZ_JAPNKA010000001.1"/>
</dbReference>